<dbReference type="PANTHER" id="PTHR33930">
    <property type="entry name" value="ALKYL HYDROPEROXIDE REDUCTASE AHPD"/>
    <property type="match status" value="1"/>
</dbReference>
<organism evidence="2 3">
    <name type="scientific">Niallia oryzisoli</name>
    <dbReference type="NCBI Taxonomy" id="1737571"/>
    <lineage>
        <taxon>Bacteria</taxon>
        <taxon>Bacillati</taxon>
        <taxon>Bacillota</taxon>
        <taxon>Bacilli</taxon>
        <taxon>Bacillales</taxon>
        <taxon>Bacillaceae</taxon>
        <taxon>Niallia</taxon>
    </lineage>
</organism>
<feature type="domain" description="Carboxymuconolactone decarboxylase-like" evidence="1">
    <location>
        <begin position="22"/>
        <end position="101"/>
    </location>
</feature>
<dbReference type="Pfam" id="PF02627">
    <property type="entry name" value="CMD"/>
    <property type="match status" value="2"/>
</dbReference>
<dbReference type="InterPro" id="IPR003779">
    <property type="entry name" value="CMD-like"/>
</dbReference>
<evidence type="ECO:0000313" key="3">
    <source>
        <dbReference type="Proteomes" id="UP001357223"/>
    </source>
</evidence>
<dbReference type="NCBIfam" id="TIGR00778">
    <property type="entry name" value="ahpD_dom"/>
    <property type="match status" value="2"/>
</dbReference>
<dbReference type="InterPro" id="IPR004675">
    <property type="entry name" value="AhpD_core"/>
</dbReference>
<feature type="domain" description="Carboxymuconolactone decarboxylase-like" evidence="1">
    <location>
        <begin position="131"/>
        <end position="209"/>
    </location>
</feature>
<dbReference type="InterPro" id="IPR029032">
    <property type="entry name" value="AhpD-like"/>
</dbReference>
<sequence>MSSDLYSKEYIKNLSQLKELVPEQMKTYRDFSAAVFTEGVLSKREKELIAVAITHVTECPYCIDFHTKAAKKAGATLAELAEAVFVTVAVEAGGAITHSTHVHNAKQKDASDVLYARSNLKNLGQLGTFAPEGFKGYQAFSAAATKVGNLSAKFKEIIAVAVANATQCPYCIDVHTKKAEQLGATNEELAEAVMVTSVVRAGGAYVHMANMIQSFRENEG</sequence>
<keyword evidence="3" id="KW-1185">Reference proteome</keyword>
<evidence type="ECO:0000259" key="1">
    <source>
        <dbReference type="Pfam" id="PF02627"/>
    </source>
</evidence>
<gene>
    <name evidence="2" type="ORF">R4Z09_29235</name>
</gene>
<name>A0ABZ2CHF2_9BACI</name>
<reference evidence="2 3" key="1">
    <citation type="submission" date="2023-10" db="EMBL/GenBank/DDBJ databases">
        <title>Niallia locisalis sp.nov. isolated from a salt pond sample.</title>
        <authorList>
            <person name="Li X.-J."/>
            <person name="Dong L."/>
        </authorList>
    </citation>
    <scope>NUCLEOTIDE SEQUENCE [LARGE SCALE GENOMIC DNA]</scope>
    <source>
        <strain evidence="2 3">DSM 29761</strain>
    </source>
</reference>
<proteinExistence type="predicted"/>
<dbReference type="Gene3D" id="1.20.1290.10">
    <property type="entry name" value="AhpD-like"/>
    <property type="match status" value="2"/>
</dbReference>
<dbReference type="PANTHER" id="PTHR33930:SF8">
    <property type="entry name" value="4-CARBOXYMUCONOLACTONE DECARBOXYLASE"/>
    <property type="match status" value="1"/>
</dbReference>
<dbReference type="SUPFAM" id="SSF69118">
    <property type="entry name" value="AhpD-like"/>
    <property type="match status" value="2"/>
</dbReference>
<dbReference type="RefSeq" id="WP_338450158.1">
    <property type="nucleotide sequence ID" value="NZ_CP137640.1"/>
</dbReference>
<evidence type="ECO:0000313" key="2">
    <source>
        <dbReference type="EMBL" id="WVX81228.1"/>
    </source>
</evidence>
<dbReference type="Proteomes" id="UP001357223">
    <property type="component" value="Chromosome"/>
</dbReference>
<dbReference type="EMBL" id="CP137640">
    <property type="protein sequence ID" value="WVX81228.1"/>
    <property type="molecule type" value="Genomic_DNA"/>
</dbReference>
<protein>
    <submittedName>
        <fullName evidence="2">Carboxymuconolactone decarboxylase family protein</fullName>
    </submittedName>
</protein>
<accession>A0ABZ2CHF2</accession>